<dbReference type="InterPro" id="IPR010144">
    <property type="entry name" value="CRISPR-assoc_prot_Csd1-typ"/>
</dbReference>
<accession>A0A9D7LKG0</accession>
<dbReference type="EMBL" id="JADKBR010000003">
    <property type="protein sequence ID" value="MBK8889571.1"/>
    <property type="molecule type" value="Genomic_DNA"/>
</dbReference>
<name>A0A9D7LKG0_9RHOO</name>
<proteinExistence type="predicted"/>
<evidence type="ECO:0000313" key="1">
    <source>
        <dbReference type="EMBL" id="MBK8889571.1"/>
    </source>
</evidence>
<sequence>MVGQAENHDLGRFYWEKLLGIACALFKGYHQERNYQMDMETERNSRDYLYGRLLAIADSIEGYALSTSDEGKKRETTAGRLMQRFADRPFSTWRTIELALKPYEARMQAGSDRSVGFLVKRRKLLDEVMSQLNDLPERTSDVPLSGEFLLGYHSQRKDFWPSVDADKQAVNTDSQAEATN</sequence>
<protein>
    <submittedName>
        <fullName evidence="1">Type I-C CRISPR-associated protein Cas8c/Csd1</fullName>
    </submittedName>
</protein>
<gene>
    <name evidence="1" type="ORF">IPN75_03845</name>
</gene>
<dbReference type="Pfam" id="PF09709">
    <property type="entry name" value="Cas_Csd1"/>
    <property type="match status" value="1"/>
</dbReference>
<organism evidence="1 2">
    <name type="scientific">Candidatus Dechloromonas phosphorivorans</name>
    <dbReference type="NCBI Taxonomy" id="2899244"/>
    <lineage>
        <taxon>Bacteria</taxon>
        <taxon>Pseudomonadati</taxon>
        <taxon>Pseudomonadota</taxon>
        <taxon>Betaproteobacteria</taxon>
        <taxon>Rhodocyclales</taxon>
        <taxon>Azonexaceae</taxon>
        <taxon>Dechloromonas</taxon>
    </lineage>
</organism>
<dbReference type="Proteomes" id="UP000808146">
    <property type="component" value="Unassembled WGS sequence"/>
</dbReference>
<comment type="caution">
    <text evidence="1">The sequence shown here is derived from an EMBL/GenBank/DDBJ whole genome shotgun (WGS) entry which is preliminary data.</text>
</comment>
<evidence type="ECO:0000313" key="2">
    <source>
        <dbReference type="Proteomes" id="UP000808146"/>
    </source>
</evidence>
<dbReference type="AlphaFoldDB" id="A0A9D7LKG0"/>
<reference evidence="1" key="1">
    <citation type="submission" date="2020-10" db="EMBL/GenBank/DDBJ databases">
        <title>Connecting structure to function with the recovery of over 1000 high-quality activated sludge metagenome-assembled genomes encoding full-length rRNA genes using long-read sequencing.</title>
        <authorList>
            <person name="Singleton C.M."/>
            <person name="Petriglieri F."/>
            <person name="Kristensen J.M."/>
            <person name="Kirkegaard R.H."/>
            <person name="Michaelsen T.Y."/>
            <person name="Andersen M.H."/>
            <person name="Karst S.M."/>
            <person name="Dueholm M.S."/>
            <person name="Nielsen P.H."/>
            <person name="Albertsen M."/>
        </authorList>
    </citation>
    <scope>NUCLEOTIDE SEQUENCE</scope>
    <source>
        <strain evidence="1">OdNE_18-Q3-R46-58_BAT3C.305</strain>
    </source>
</reference>